<organism evidence="1 2">
    <name type="scientific">Thelohanellus kitauei</name>
    <name type="common">Myxosporean</name>
    <dbReference type="NCBI Taxonomy" id="669202"/>
    <lineage>
        <taxon>Eukaryota</taxon>
        <taxon>Metazoa</taxon>
        <taxon>Cnidaria</taxon>
        <taxon>Myxozoa</taxon>
        <taxon>Myxosporea</taxon>
        <taxon>Bivalvulida</taxon>
        <taxon>Platysporina</taxon>
        <taxon>Myxobolidae</taxon>
        <taxon>Thelohanellus</taxon>
    </lineage>
</organism>
<dbReference type="Proteomes" id="UP000031668">
    <property type="component" value="Unassembled WGS sequence"/>
</dbReference>
<dbReference type="AlphaFoldDB" id="A0A0C2N746"/>
<dbReference type="OrthoDB" id="6431883at2759"/>
<reference evidence="1 2" key="1">
    <citation type="journal article" date="2014" name="Genome Biol. Evol.">
        <title>The genome of the myxosporean Thelohanellus kitauei shows adaptations to nutrient acquisition within its fish host.</title>
        <authorList>
            <person name="Yang Y."/>
            <person name="Xiong J."/>
            <person name="Zhou Z."/>
            <person name="Huo F."/>
            <person name="Miao W."/>
            <person name="Ran C."/>
            <person name="Liu Y."/>
            <person name="Zhang J."/>
            <person name="Feng J."/>
            <person name="Wang M."/>
            <person name="Wang M."/>
            <person name="Wang L."/>
            <person name="Yao B."/>
        </authorList>
    </citation>
    <scope>NUCLEOTIDE SEQUENCE [LARGE SCALE GENOMIC DNA]</scope>
    <source>
        <strain evidence="1">Wuqing</strain>
    </source>
</reference>
<sequence>MSSQKNLEKYNKQNLKHEEVEIVITANRFSIILNESVSVLKEYNICSHYVTKHADYRTKDLDRKHVRQQNFYRKVKIPQKAATRASFAMLDVVDQVCPDYSKKFDEVRLSMINAARRIEEIDDDTN</sequence>
<protein>
    <submittedName>
        <fullName evidence="1">Uncharacterized protein</fullName>
    </submittedName>
</protein>
<proteinExistence type="predicted"/>
<evidence type="ECO:0000313" key="2">
    <source>
        <dbReference type="Proteomes" id="UP000031668"/>
    </source>
</evidence>
<keyword evidence="2" id="KW-1185">Reference proteome</keyword>
<gene>
    <name evidence="1" type="ORF">RF11_06396</name>
</gene>
<comment type="caution">
    <text evidence="1">The sequence shown here is derived from an EMBL/GenBank/DDBJ whole genome shotgun (WGS) entry which is preliminary data.</text>
</comment>
<accession>A0A0C2N746</accession>
<dbReference type="EMBL" id="JWZT01002312">
    <property type="protein sequence ID" value="KII69712.1"/>
    <property type="molecule type" value="Genomic_DNA"/>
</dbReference>
<name>A0A0C2N746_THEKT</name>
<evidence type="ECO:0000313" key="1">
    <source>
        <dbReference type="EMBL" id="KII69712.1"/>
    </source>
</evidence>